<dbReference type="SUPFAM" id="SSF48371">
    <property type="entry name" value="ARM repeat"/>
    <property type="match status" value="1"/>
</dbReference>
<dbReference type="Proteomes" id="UP000186817">
    <property type="component" value="Unassembled WGS sequence"/>
</dbReference>
<dbReference type="Gene3D" id="1.25.10.10">
    <property type="entry name" value="Leucine-rich Repeat Variant"/>
    <property type="match status" value="1"/>
</dbReference>
<proteinExistence type="predicted"/>
<comment type="caution">
    <text evidence="1">The sequence shown here is derived from an EMBL/GenBank/DDBJ whole genome shotgun (WGS) entry which is preliminary data.</text>
</comment>
<protein>
    <submittedName>
        <fullName evidence="1">Uncharacterized protein</fullName>
    </submittedName>
</protein>
<organism evidence="1 2">
    <name type="scientific">Symbiodinium microadriaticum</name>
    <name type="common">Dinoflagellate</name>
    <name type="synonym">Zooxanthella microadriatica</name>
    <dbReference type="NCBI Taxonomy" id="2951"/>
    <lineage>
        <taxon>Eukaryota</taxon>
        <taxon>Sar</taxon>
        <taxon>Alveolata</taxon>
        <taxon>Dinophyceae</taxon>
        <taxon>Suessiales</taxon>
        <taxon>Symbiodiniaceae</taxon>
        <taxon>Symbiodinium</taxon>
    </lineage>
</organism>
<gene>
    <name evidence="1" type="ORF">AK812_SmicGene958</name>
</gene>
<evidence type="ECO:0000313" key="1">
    <source>
        <dbReference type="EMBL" id="OLQ14838.1"/>
    </source>
</evidence>
<dbReference type="InterPro" id="IPR011989">
    <property type="entry name" value="ARM-like"/>
</dbReference>
<accession>A0A1Q9F576</accession>
<reference evidence="1 2" key="1">
    <citation type="submission" date="2016-02" db="EMBL/GenBank/DDBJ databases">
        <title>Genome analysis of coral dinoflagellate symbionts highlights evolutionary adaptations to a symbiotic lifestyle.</title>
        <authorList>
            <person name="Aranda M."/>
            <person name="Li Y."/>
            <person name="Liew Y.J."/>
            <person name="Baumgarten S."/>
            <person name="Simakov O."/>
            <person name="Wilson M."/>
            <person name="Piel J."/>
            <person name="Ashoor H."/>
            <person name="Bougouffa S."/>
            <person name="Bajic V.B."/>
            <person name="Ryu T."/>
            <person name="Ravasi T."/>
            <person name="Bayer T."/>
            <person name="Micklem G."/>
            <person name="Kim H."/>
            <person name="Bhak J."/>
            <person name="Lajeunesse T.C."/>
            <person name="Voolstra C.R."/>
        </authorList>
    </citation>
    <scope>NUCLEOTIDE SEQUENCE [LARGE SCALE GENOMIC DNA]</scope>
    <source>
        <strain evidence="1 2">CCMP2467</strain>
    </source>
</reference>
<dbReference type="AlphaFoldDB" id="A0A1Q9F576"/>
<sequence length="403" mass="43180">MTWATGKKLTAAGPVTGRGSVAMPAKTAAAPVKPLQAYNRHIISDHLKDRHPYLEDIRGHLKGDDVSMAQGDRLFPRLVEQLTAPNMAPERLVEALRTVCDLCSHQESKTVAISSDVIAAATHLLLHDAVPVRRDACRVISSMSLLVGGRGLLQVGNADLAGKLTGQISAGPTLPRLAKLLLSCDDELVKLHAAEAFQAVTIFRDGCQQVVDQGAVVGVTQYMCGTLPDLPSSPSLALCLLRLLQTMAAVTMYAKDGMRDIFSTGFGLIGKVVRFLGWGPELRTVTMYAKDGMRDIFSTGFGLIGKVVRFLGWGPELRTVWVDALKNSGVTTLGKLSYAVSLPGTPPSADDMDSFTATLRPGAPITLGDSSAMKQLIFESQTMTVAELRSAMQSTDEDVDDYP</sequence>
<evidence type="ECO:0000313" key="2">
    <source>
        <dbReference type="Proteomes" id="UP000186817"/>
    </source>
</evidence>
<dbReference type="OrthoDB" id="526070at2759"/>
<dbReference type="EMBL" id="LSRX01000010">
    <property type="protein sequence ID" value="OLQ14838.1"/>
    <property type="molecule type" value="Genomic_DNA"/>
</dbReference>
<keyword evidence="2" id="KW-1185">Reference proteome</keyword>
<dbReference type="InterPro" id="IPR016024">
    <property type="entry name" value="ARM-type_fold"/>
</dbReference>
<name>A0A1Q9F576_SYMMI</name>